<comment type="caution">
    <text evidence="7">The sequence shown here is derived from an EMBL/GenBank/DDBJ whole genome shotgun (WGS) entry which is preliminary data.</text>
</comment>
<accession>A0AA36IUI8</accession>
<feature type="region of interest" description="Disordered" evidence="5">
    <location>
        <begin position="53"/>
        <end position="90"/>
    </location>
</feature>
<dbReference type="AlphaFoldDB" id="A0AA36IUI8"/>
<reference evidence="7" key="1">
    <citation type="submission" date="2023-08" db="EMBL/GenBank/DDBJ databases">
        <authorList>
            <person name="Chen Y."/>
            <person name="Shah S."/>
            <person name="Dougan E. K."/>
            <person name="Thang M."/>
            <person name="Chan C."/>
        </authorList>
    </citation>
    <scope>NUCLEOTIDE SEQUENCE</scope>
</reference>
<evidence type="ECO:0000313" key="8">
    <source>
        <dbReference type="Proteomes" id="UP001178507"/>
    </source>
</evidence>
<evidence type="ECO:0000256" key="5">
    <source>
        <dbReference type="SAM" id="MobiDB-lite"/>
    </source>
</evidence>
<evidence type="ECO:0000256" key="3">
    <source>
        <dbReference type="ARBA" id="ARBA00023187"/>
    </source>
</evidence>
<evidence type="ECO:0000313" key="7">
    <source>
        <dbReference type="EMBL" id="CAJ1394150.1"/>
    </source>
</evidence>
<dbReference type="Proteomes" id="UP001178507">
    <property type="component" value="Unassembled WGS sequence"/>
</dbReference>
<name>A0AA36IUI8_9DINO</name>
<dbReference type="InterPro" id="IPR035979">
    <property type="entry name" value="RBD_domain_sf"/>
</dbReference>
<dbReference type="Gene3D" id="3.30.70.330">
    <property type="match status" value="1"/>
</dbReference>
<keyword evidence="2 4" id="KW-0694">RNA-binding</keyword>
<sequence length="341" mass="37347">MHAANLQAWYHCAVQRAECRSAPTEEICCLGCCCRRCIGLPAAFRRPKVRLVPRKAKEASSDTESTTSLSSDEESDAPMAPQAPAQRPEVNFVQGEVSDRTLYCGNLGGEASVADVREAFQQRFRLLPAFQEKYLKHGVSHVVVQVNMGKGRGNFAFITFFDPQLASTALLFNGMSLCGRRLVITWPMDYTPPHDGALPGLDVAPLRRLGMLPQAPRDRRPDRPDRGPDLGKAARATSKARPKPKSLRHIFIGNMPEGQDSMQEVSELVTCFCSELPSFRQELGPAMLGAAPRGGGWLVEMQSPELAMEAARCLREVILSGRTLSVYLTFGRDLDISSAGG</sequence>
<dbReference type="CDD" id="cd00590">
    <property type="entry name" value="RRM_SF"/>
    <property type="match status" value="1"/>
</dbReference>
<dbReference type="PROSITE" id="PS50102">
    <property type="entry name" value="RRM"/>
    <property type="match status" value="1"/>
</dbReference>
<feature type="domain" description="RRM" evidence="6">
    <location>
        <begin position="100"/>
        <end position="189"/>
    </location>
</feature>
<feature type="compositionally biased region" description="Low complexity" evidence="5">
    <location>
        <begin position="77"/>
        <end position="88"/>
    </location>
</feature>
<dbReference type="GO" id="GO:0006397">
    <property type="term" value="P:mRNA processing"/>
    <property type="evidence" value="ECO:0007669"/>
    <property type="project" value="UniProtKB-KW"/>
</dbReference>
<keyword evidence="3" id="KW-0508">mRNA splicing</keyword>
<dbReference type="EMBL" id="CAUJNA010002768">
    <property type="protein sequence ID" value="CAJ1394150.1"/>
    <property type="molecule type" value="Genomic_DNA"/>
</dbReference>
<dbReference type="GO" id="GO:0003723">
    <property type="term" value="F:RNA binding"/>
    <property type="evidence" value="ECO:0007669"/>
    <property type="project" value="UniProtKB-UniRule"/>
</dbReference>
<evidence type="ECO:0000256" key="1">
    <source>
        <dbReference type="ARBA" id="ARBA00022664"/>
    </source>
</evidence>
<dbReference type="InterPro" id="IPR012677">
    <property type="entry name" value="Nucleotide-bd_a/b_plait_sf"/>
</dbReference>
<keyword evidence="8" id="KW-1185">Reference proteome</keyword>
<dbReference type="SUPFAM" id="SSF54928">
    <property type="entry name" value="RNA-binding domain, RBD"/>
    <property type="match status" value="1"/>
</dbReference>
<feature type="region of interest" description="Disordered" evidence="5">
    <location>
        <begin position="212"/>
        <end position="245"/>
    </location>
</feature>
<feature type="compositionally biased region" description="Basic and acidic residues" evidence="5">
    <location>
        <begin position="216"/>
        <end position="229"/>
    </location>
</feature>
<dbReference type="SMART" id="SM00360">
    <property type="entry name" value="RRM"/>
    <property type="match status" value="1"/>
</dbReference>
<organism evidence="7 8">
    <name type="scientific">Effrenium voratum</name>
    <dbReference type="NCBI Taxonomy" id="2562239"/>
    <lineage>
        <taxon>Eukaryota</taxon>
        <taxon>Sar</taxon>
        <taxon>Alveolata</taxon>
        <taxon>Dinophyceae</taxon>
        <taxon>Suessiales</taxon>
        <taxon>Symbiodiniaceae</taxon>
        <taxon>Effrenium</taxon>
    </lineage>
</organism>
<gene>
    <name evidence="7" type="ORF">EVOR1521_LOCUS18879</name>
</gene>
<dbReference type="InterPro" id="IPR000504">
    <property type="entry name" value="RRM_dom"/>
</dbReference>
<dbReference type="PANTHER" id="PTHR23139">
    <property type="entry name" value="RNA-BINDING PROTEIN"/>
    <property type="match status" value="1"/>
</dbReference>
<evidence type="ECO:0000256" key="2">
    <source>
        <dbReference type="ARBA" id="ARBA00022884"/>
    </source>
</evidence>
<evidence type="ECO:0000259" key="6">
    <source>
        <dbReference type="PROSITE" id="PS50102"/>
    </source>
</evidence>
<dbReference type="GO" id="GO:0008380">
    <property type="term" value="P:RNA splicing"/>
    <property type="evidence" value="ECO:0007669"/>
    <property type="project" value="UniProtKB-KW"/>
</dbReference>
<evidence type="ECO:0000256" key="4">
    <source>
        <dbReference type="PROSITE-ProRule" id="PRU00176"/>
    </source>
</evidence>
<proteinExistence type="predicted"/>
<protein>
    <recommendedName>
        <fullName evidence="6">RRM domain-containing protein</fullName>
    </recommendedName>
</protein>
<keyword evidence="1" id="KW-0507">mRNA processing</keyword>